<dbReference type="InterPro" id="IPR006409">
    <property type="entry name" value="G3P_cytidylTrfase"/>
</dbReference>
<dbReference type="SUPFAM" id="SSF52374">
    <property type="entry name" value="Nucleotidylyl transferase"/>
    <property type="match status" value="1"/>
</dbReference>
<evidence type="ECO:0000313" key="4">
    <source>
        <dbReference type="EMBL" id="KRN82029.1"/>
    </source>
</evidence>
<evidence type="ECO:0000256" key="1">
    <source>
        <dbReference type="ARBA" id="ARBA00022679"/>
    </source>
</evidence>
<dbReference type="Proteomes" id="UP000051491">
    <property type="component" value="Unassembled WGS sequence"/>
</dbReference>
<evidence type="ECO:0000259" key="3">
    <source>
        <dbReference type="Pfam" id="PF01467"/>
    </source>
</evidence>
<evidence type="ECO:0000313" key="5">
    <source>
        <dbReference type="Proteomes" id="UP000051491"/>
    </source>
</evidence>
<dbReference type="NCBIfam" id="TIGR01518">
    <property type="entry name" value="g3p_cytidyltrns"/>
    <property type="match status" value="1"/>
</dbReference>
<accession>A0A0R2K735</accession>
<dbReference type="PATRIC" id="fig|89059.3.peg.1805"/>
<comment type="caution">
    <text evidence="4">The sequence shown here is derived from an EMBL/GenBank/DDBJ whole genome shotgun (WGS) entry which is preliminary data.</text>
</comment>
<dbReference type="PANTHER" id="PTHR43793:SF1">
    <property type="entry name" value="FAD SYNTHASE"/>
    <property type="match status" value="1"/>
</dbReference>
<proteinExistence type="predicted"/>
<dbReference type="AlphaFoldDB" id="A0A0R2K735"/>
<dbReference type="GO" id="GO:0046872">
    <property type="term" value="F:metal ion binding"/>
    <property type="evidence" value="ECO:0007669"/>
    <property type="project" value="InterPro"/>
</dbReference>
<dbReference type="GO" id="GO:0019350">
    <property type="term" value="P:teichoic acid biosynthetic process"/>
    <property type="evidence" value="ECO:0007669"/>
    <property type="project" value="InterPro"/>
</dbReference>
<dbReference type="NCBIfam" id="TIGR00125">
    <property type="entry name" value="cyt_tran_rel"/>
    <property type="match status" value="1"/>
</dbReference>
<keyword evidence="1 4" id="KW-0808">Transferase</keyword>
<dbReference type="Gene3D" id="3.40.50.620">
    <property type="entry name" value="HUPs"/>
    <property type="match status" value="1"/>
</dbReference>
<reference evidence="4 5" key="1">
    <citation type="journal article" date="2015" name="Genome Announc.">
        <title>Expanding the biotechnology potential of lactobacilli through comparative genomics of 213 strains and associated genera.</title>
        <authorList>
            <person name="Sun Z."/>
            <person name="Harris H.M."/>
            <person name="McCann A."/>
            <person name="Guo C."/>
            <person name="Argimon S."/>
            <person name="Zhang W."/>
            <person name="Yang X."/>
            <person name="Jeffery I.B."/>
            <person name="Cooney J.C."/>
            <person name="Kagawa T.F."/>
            <person name="Liu W."/>
            <person name="Song Y."/>
            <person name="Salvetti E."/>
            <person name="Wrobel A."/>
            <person name="Rasinkangas P."/>
            <person name="Parkhill J."/>
            <person name="Rea M.C."/>
            <person name="O'Sullivan O."/>
            <person name="Ritari J."/>
            <person name="Douillard F.P."/>
            <person name="Paul Ross R."/>
            <person name="Yang R."/>
            <person name="Briner A.E."/>
            <person name="Felis G.E."/>
            <person name="de Vos W.M."/>
            <person name="Barrangou R."/>
            <person name="Klaenhammer T.R."/>
            <person name="Caufield P.W."/>
            <person name="Cui Y."/>
            <person name="Zhang H."/>
            <person name="O'Toole P.W."/>
        </authorList>
    </citation>
    <scope>NUCLEOTIDE SEQUENCE [LARGE SCALE GENOMIC DNA]</scope>
    <source>
        <strain evidence="4 5">DSM 15353</strain>
    </source>
</reference>
<keyword evidence="2 4" id="KW-0548">Nucleotidyltransferase</keyword>
<name>A0A0R2K735_9LACO</name>
<dbReference type="EMBL" id="JQBK01000056">
    <property type="protein sequence ID" value="KRN82029.1"/>
    <property type="molecule type" value="Genomic_DNA"/>
</dbReference>
<dbReference type="InterPro" id="IPR014729">
    <property type="entry name" value="Rossmann-like_a/b/a_fold"/>
</dbReference>
<dbReference type="InterPro" id="IPR050385">
    <property type="entry name" value="Archaeal_FAD_synthase"/>
</dbReference>
<dbReference type="Pfam" id="PF01467">
    <property type="entry name" value="CTP_transf_like"/>
    <property type="match status" value="1"/>
</dbReference>
<organism evidence="4 5">
    <name type="scientific">Ligilactobacillus acidipiscis</name>
    <dbReference type="NCBI Taxonomy" id="89059"/>
    <lineage>
        <taxon>Bacteria</taxon>
        <taxon>Bacillati</taxon>
        <taxon>Bacillota</taxon>
        <taxon>Bacilli</taxon>
        <taxon>Lactobacillales</taxon>
        <taxon>Lactobacillaceae</taxon>
        <taxon>Ligilactobacillus</taxon>
    </lineage>
</organism>
<gene>
    <name evidence="4" type="ORF">IV43_GL001692</name>
</gene>
<dbReference type="GO" id="GO:0005737">
    <property type="term" value="C:cytoplasm"/>
    <property type="evidence" value="ECO:0007669"/>
    <property type="project" value="InterPro"/>
</dbReference>
<evidence type="ECO:0000256" key="2">
    <source>
        <dbReference type="ARBA" id="ARBA00022695"/>
    </source>
</evidence>
<dbReference type="GO" id="GO:0047348">
    <property type="term" value="F:glycerol-3-phosphate cytidylyltransferase activity"/>
    <property type="evidence" value="ECO:0007669"/>
    <property type="project" value="InterPro"/>
</dbReference>
<dbReference type="PANTHER" id="PTHR43793">
    <property type="entry name" value="FAD SYNTHASE"/>
    <property type="match status" value="1"/>
</dbReference>
<feature type="domain" description="Cytidyltransferase-like" evidence="3">
    <location>
        <begin position="10"/>
        <end position="132"/>
    </location>
</feature>
<dbReference type="InterPro" id="IPR004821">
    <property type="entry name" value="Cyt_trans-like"/>
</dbReference>
<protein>
    <submittedName>
        <fullName evidence="4">Glycerol-3-phosphate cytidylyltransferase</fullName>
    </submittedName>
</protein>
<sequence length="138" mass="16227">MEGFPMKRVITYGTFDLLHYGHIELLKRAKALGDYLVVALSTDEFNLESKNKKSYFSYEKRKQLLEAIRYVDLVIPEESWDQKVSDVKLYHIDTLVMGDDWVGKFDFIENETDANVVYLPRTPEISTTKIKEELKRKK</sequence>